<sequence length="399" mass="45982">MADKEDILVTRFREYIRVNTMQPNPDYKAAEEFIHKYGDELGLEFSSHECITGKPCIVLTWEGSEPELPSILLNSHIDVVPVFPSQWDHEPFSAHKTEDGWIYGRGTQDMKCVGIWYMEAIRVLKMQNFKPKRTIHVLWVPDEEIGGHDGMELLIKTDFWKNLNVGFALDEGLANPGPEYMLYYSERLPWWFEITVKGQPGHGSQFLQDTVGEKLNRVVQKFMTFRQENKSKMEKNNLPIGEVTTLNLNMIEGGVQMNVIPDKLKFGFDMRITPTTDLVELEKNMNTWCREACGDDYELRFIQKFMEKNITSVEAGDKWWDAFASIVEGECGAKLIKTIFPAATDGRYVRSCQIPVLGFSPIKNHPILLHDHNERIHESCLLEGRDIYEKLIPKLSSVD</sequence>
<keyword evidence="13" id="KW-1185">Reference proteome</keyword>
<evidence type="ECO:0000256" key="3">
    <source>
        <dbReference type="ARBA" id="ARBA00011913"/>
    </source>
</evidence>
<feature type="binding site" evidence="10">
    <location>
        <position position="144"/>
    </location>
    <ligand>
        <name>Zn(2+)</name>
        <dbReference type="ChEBI" id="CHEBI:29105"/>
        <label>2</label>
    </ligand>
</feature>
<dbReference type="Gene3D" id="3.30.70.360">
    <property type="match status" value="1"/>
</dbReference>
<dbReference type="FunFam" id="3.40.630.10:FF:000019">
    <property type="entry name" value="Aminoacylase 1"/>
    <property type="match status" value="1"/>
</dbReference>
<dbReference type="GO" id="GO:0004046">
    <property type="term" value="F:aminoacylase activity"/>
    <property type="evidence" value="ECO:0007669"/>
    <property type="project" value="UniProtKB-EC"/>
</dbReference>
<proteinExistence type="inferred from homology"/>
<comment type="similarity">
    <text evidence="2">Belongs to the peptidase M20A family.</text>
</comment>
<dbReference type="InterPro" id="IPR002933">
    <property type="entry name" value="Peptidase_M20"/>
</dbReference>
<evidence type="ECO:0000313" key="12">
    <source>
        <dbReference type="EMBL" id="CBY18015.1"/>
    </source>
</evidence>
<accession>E4X312</accession>
<dbReference type="EC" id="3.5.1.14" evidence="3"/>
<feature type="binding site" evidence="10">
    <location>
        <position position="76"/>
    </location>
    <ligand>
        <name>Zn(2+)</name>
        <dbReference type="ChEBI" id="CHEBI:29105"/>
        <label>1</label>
    </ligand>
</feature>
<feature type="binding site" evidence="10">
    <location>
        <position position="370"/>
    </location>
    <ligand>
        <name>Zn(2+)</name>
        <dbReference type="ChEBI" id="CHEBI:29105"/>
        <label>2</label>
    </ligand>
</feature>
<dbReference type="PANTHER" id="PTHR45892:SF1">
    <property type="entry name" value="AMINOACYLASE-1"/>
    <property type="match status" value="1"/>
</dbReference>
<feature type="binding site" evidence="10">
    <location>
        <position position="109"/>
    </location>
    <ligand>
        <name>Zn(2+)</name>
        <dbReference type="ChEBI" id="CHEBI:29105"/>
        <label>2</label>
    </ligand>
</feature>
<dbReference type="FunFam" id="3.30.70.360:FF:000005">
    <property type="entry name" value="Putative Aminoacylase-1"/>
    <property type="match status" value="1"/>
</dbReference>
<keyword evidence="7 10" id="KW-0862">Zinc</keyword>
<evidence type="ECO:0000256" key="10">
    <source>
        <dbReference type="PIRSR" id="PIRSR036696-2"/>
    </source>
</evidence>
<protein>
    <recommendedName>
        <fullName evidence="3">N-acyl-aliphatic-L-amino acid amidohydrolase</fullName>
        <ecNumber evidence="3">3.5.1.14</ecNumber>
    </recommendedName>
    <alternativeName>
        <fullName evidence="8">N-acyl-L-amino-acid amidohydrolase</fullName>
    </alternativeName>
</protein>
<comment type="cofactor">
    <cofactor evidence="10">
        <name>Zn(2+)</name>
        <dbReference type="ChEBI" id="CHEBI:29105"/>
    </cofactor>
    <text evidence="10">Binds 2 Zn(2+) ions per subunit.</text>
</comment>
<dbReference type="InParanoid" id="E4X312"/>
<evidence type="ECO:0000256" key="2">
    <source>
        <dbReference type="ARBA" id="ARBA00006247"/>
    </source>
</evidence>
<evidence type="ECO:0000256" key="9">
    <source>
        <dbReference type="PIRSR" id="PIRSR036696-1"/>
    </source>
</evidence>
<dbReference type="GO" id="GO:0005737">
    <property type="term" value="C:cytoplasm"/>
    <property type="evidence" value="ECO:0007669"/>
    <property type="project" value="UniProtKB-SubCell"/>
</dbReference>
<keyword evidence="5 10" id="KW-0479">Metal-binding</keyword>
<dbReference type="InterPro" id="IPR001261">
    <property type="entry name" value="ArgE/DapE_CS"/>
</dbReference>
<organism evidence="12">
    <name type="scientific">Oikopleura dioica</name>
    <name type="common">Tunicate</name>
    <dbReference type="NCBI Taxonomy" id="34765"/>
    <lineage>
        <taxon>Eukaryota</taxon>
        <taxon>Metazoa</taxon>
        <taxon>Chordata</taxon>
        <taxon>Tunicata</taxon>
        <taxon>Appendicularia</taxon>
        <taxon>Copelata</taxon>
        <taxon>Oikopleuridae</taxon>
        <taxon>Oikopleura</taxon>
    </lineage>
</organism>
<dbReference type="Proteomes" id="UP000001307">
    <property type="component" value="Unassembled WGS sequence"/>
</dbReference>
<dbReference type="GO" id="GO:0046872">
    <property type="term" value="F:metal ion binding"/>
    <property type="evidence" value="ECO:0007669"/>
    <property type="project" value="UniProtKB-KW"/>
</dbReference>
<dbReference type="InterPro" id="IPR036264">
    <property type="entry name" value="Bact_exopeptidase_dim_dom"/>
</dbReference>
<evidence type="ECO:0000259" key="11">
    <source>
        <dbReference type="Pfam" id="PF07687"/>
    </source>
</evidence>
<dbReference type="CDD" id="cd05646">
    <property type="entry name" value="M20_AcylaseI_like"/>
    <property type="match status" value="1"/>
</dbReference>
<evidence type="ECO:0000256" key="4">
    <source>
        <dbReference type="ARBA" id="ARBA00022490"/>
    </source>
</evidence>
<dbReference type="PIRSF" id="PIRSF036696">
    <property type="entry name" value="ACY-1"/>
    <property type="match status" value="1"/>
</dbReference>
<gene>
    <name evidence="12" type="ORF">GSOID_T00017645001</name>
</gene>
<dbReference type="OrthoDB" id="3064516at2759"/>
<dbReference type="AlphaFoldDB" id="E4X312"/>
<feature type="binding site" evidence="10">
    <location>
        <position position="171"/>
    </location>
    <ligand>
        <name>Zn(2+)</name>
        <dbReference type="ChEBI" id="CHEBI:29105"/>
        <label>1</label>
    </ligand>
</feature>
<dbReference type="NCBIfam" id="TIGR01880">
    <property type="entry name" value="Ac-peptdase-euk"/>
    <property type="match status" value="1"/>
</dbReference>
<dbReference type="Pfam" id="PF07687">
    <property type="entry name" value="M20_dimer"/>
    <property type="match status" value="1"/>
</dbReference>
<evidence type="ECO:0000313" key="13">
    <source>
        <dbReference type="Proteomes" id="UP000001307"/>
    </source>
</evidence>
<feature type="binding site" evidence="10">
    <location>
        <position position="109"/>
    </location>
    <ligand>
        <name>Zn(2+)</name>
        <dbReference type="ChEBI" id="CHEBI:29105"/>
        <label>1</label>
    </ligand>
</feature>
<reference evidence="12" key="1">
    <citation type="journal article" date="2010" name="Science">
        <title>Plasticity of animal genome architecture unmasked by rapid evolution of a pelagic tunicate.</title>
        <authorList>
            <person name="Denoeud F."/>
            <person name="Henriet S."/>
            <person name="Mungpakdee S."/>
            <person name="Aury J.M."/>
            <person name="Da Silva C."/>
            <person name="Brinkmann H."/>
            <person name="Mikhaleva J."/>
            <person name="Olsen L.C."/>
            <person name="Jubin C."/>
            <person name="Canestro C."/>
            <person name="Bouquet J.M."/>
            <person name="Danks G."/>
            <person name="Poulain J."/>
            <person name="Campsteijn C."/>
            <person name="Adamski M."/>
            <person name="Cross I."/>
            <person name="Yadetie F."/>
            <person name="Muffato M."/>
            <person name="Louis A."/>
            <person name="Butcher S."/>
            <person name="Tsagkogeorga G."/>
            <person name="Konrad A."/>
            <person name="Singh S."/>
            <person name="Jensen M.F."/>
            <person name="Cong E.H."/>
            <person name="Eikeseth-Otteraa H."/>
            <person name="Noel B."/>
            <person name="Anthouard V."/>
            <person name="Porcel B.M."/>
            <person name="Kachouri-Lafond R."/>
            <person name="Nishino A."/>
            <person name="Ugolini M."/>
            <person name="Chourrout P."/>
            <person name="Nishida H."/>
            <person name="Aasland R."/>
            <person name="Huzurbazar S."/>
            <person name="Westhof E."/>
            <person name="Delsuc F."/>
            <person name="Lehrach H."/>
            <person name="Reinhardt R."/>
            <person name="Weissenbach J."/>
            <person name="Roy S.W."/>
            <person name="Artiguenave F."/>
            <person name="Postlethwait J.H."/>
            <person name="Manak J.R."/>
            <person name="Thompson E.M."/>
            <person name="Jaillon O."/>
            <person name="Du Pasquier L."/>
            <person name="Boudinot P."/>
            <person name="Liberles D.A."/>
            <person name="Volff J.N."/>
            <person name="Philippe H."/>
            <person name="Lenhard B."/>
            <person name="Roest Crollius H."/>
            <person name="Wincker P."/>
            <person name="Chourrout D."/>
        </authorList>
    </citation>
    <scope>NUCLEOTIDE SEQUENCE [LARGE SCALE GENOMIC DNA]</scope>
</reference>
<dbReference type="GO" id="GO:0006520">
    <property type="term" value="P:amino acid metabolic process"/>
    <property type="evidence" value="ECO:0007669"/>
    <property type="project" value="InterPro"/>
</dbReference>
<evidence type="ECO:0000256" key="5">
    <source>
        <dbReference type="ARBA" id="ARBA00022723"/>
    </source>
</evidence>
<dbReference type="EMBL" id="FN653023">
    <property type="protein sequence ID" value="CBY18015.1"/>
    <property type="molecule type" value="Genomic_DNA"/>
</dbReference>
<comment type="subcellular location">
    <subcellularLocation>
        <location evidence="1">Cytoplasm</location>
    </subcellularLocation>
</comment>
<name>E4X312_OIKDI</name>
<keyword evidence="6" id="KW-0378">Hydrolase</keyword>
<dbReference type="InterPro" id="IPR011650">
    <property type="entry name" value="Peptidase_M20_dimer"/>
</dbReference>
<feature type="domain" description="Peptidase M20 dimerisation" evidence="11">
    <location>
        <begin position="190"/>
        <end position="294"/>
    </location>
</feature>
<dbReference type="Pfam" id="PF01546">
    <property type="entry name" value="Peptidase_M20"/>
    <property type="match status" value="1"/>
</dbReference>
<feature type="active site" description="Proton acceptor" evidence="9">
    <location>
        <position position="143"/>
    </location>
</feature>
<keyword evidence="4" id="KW-0963">Cytoplasm</keyword>
<dbReference type="PROSITE" id="PS00758">
    <property type="entry name" value="ARGE_DAPE_CPG2_1"/>
    <property type="match status" value="1"/>
</dbReference>
<evidence type="ECO:0000256" key="7">
    <source>
        <dbReference type="ARBA" id="ARBA00022833"/>
    </source>
</evidence>
<dbReference type="PANTHER" id="PTHR45892">
    <property type="entry name" value="AMINOACYLASE-1"/>
    <property type="match status" value="1"/>
</dbReference>
<evidence type="ECO:0000256" key="1">
    <source>
        <dbReference type="ARBA" id="ARBA00004496"/>
    </source>
</evidence>
<dbReference type="InterPro" id="IPR052083">
    <property type="entry name" value="Aminoacylase-1_M20A"/>
</dbReference>
<evidence type="ECO:0000256" key="8">
    <source>
        <dbReference type="ARBA" id="ARBA00029656"/>
    </source>
</evidence>
<dbReference type="Gene3D" id="1.10.150.900">
    <property type="match status" value="1"/>
</dbReference>
<dbReference type="InterPro" id="IPR010159">
    <property type="entry name" value="N-acyl_aa_amidohydrolase"/>
</dbReference>
<dbReference type="SUPFAM" id="SSF53187">
    <property type="entry name" value="Zn-dependent exopeptidases"/>
    <property type="match status" value="1"/>
</dbReference>
<evidence type="ECO:0000256" key="6">
    <source>
        <dbReference type="ARBA" id="ARBA00022801"/>
    </source>
</evidence>
<feature type="active site" evidence="9">
    <location>
        <position position="78"/>
    </location>
</feature>
<dbReference type="Gene3D" id="3.40.630.10">
    <property type="entry name" value="Zn peptidases"/>
    <property type="match status" value="1"/>
</dbReference>
<dbReference type="SUPFAM" id="SSF55031">
    <property type="entry name" value="Bacterial exopeptidase dimerisation domain"/>
    <property type="match status" value="1"/>
</dbReference>